<organism evidence="8 9">
    <name type="scientific">Anaeramoeba flamelloides</name>
    <dbReference type="NCBI Taxonomy" id="1746091"/>
    <lineage>
        <taxon>Eukaryota</taxon>
        <taxon>Metamonada</taxon>
        <taxon>Anaeramoebidae</taxon>
        <taxon>Anaeramoeba</taxon>
    </lineage>
</organism>
<dbReference type="Gene3D" id="3.30.310.70">
    <property type="entry name" value="TT1751-like domain"/>
    <property type="match status" value="1"/>
</dbReference>
<comment type="subcellular location">
    <subcellularLocation>
        <location evidence="1">Membrane</location>
        <topology evidence="1">Single-pass type I membrane protein</topology>
    </subcellularLocation>
</comment>
<dbReference type="InterPro" id="IPR005052">
    <property type="entry name" value="Lectin_leg"/>
</dbReference>
<dbReference type="CDD" id="cd14797">
    <property type="entry name" value="DUF302"/>
    <property type="match status" value="1"/>
</dbReference>
<keyword evidence="5" id="KW-0472">Membrane</keyword>
<dbReference type="InterPro" id="IPR005180">
    <property type="entry name" value="DUF302"/>
</dbReference>
<evidence type="ECO:0000256" key="4">
    <source>
        <dbReference type="ARBA" id="ARBA00022989"/>
    </source>
</evidence>
<comment type="caution">
    <text evidence="8">The sequence shown here is derived from an EMBL/GenBank/DDBJ whole genome shotgun (WGS) entry which is preliminary data.</text>
</comment>
<feature type="region of interest" description="Disordered" evidence="6">
    <location>
        <begin position="253"/>
        <end position="275"/>
    </location>
</feature>
<dbReference type="Gene3D" id="2.60.120.200">
    <property type="match status" value="1"/>
</dbReference>
<evidence type="ECO:0000259" key="7">
    <source>
        <dbReference type="PROSITE" id="PS51328"/>
    </source>
</evidence>
<protein>
    <submittedName>
        <fullName evidence="8">Vesicular mannose-binding lectin</fullName>
    </submittedName>
</protein>
<dbReference type="PROSITE" id="PS51328">
    <property type="entry name" value="L_LECTIN_LIKE"/>
    <property type="match status" value="1"/>
</dbReference>
<keyword evidence="9" id="KW-1185">Reference proteome</keyword>
<keyword evidence="4" id="KW-1133">Transmembrane helix</keyword>
<evidence type="ECO:0000256" key="2">
    <source>
        <dbReference type="ARBA" id="ARBA00022692"/>
    </source>
</evidence>
<dbReference type="InterPro" id="IPR013320">
    <property type="entry name" value="ConA-like_dom_sf"/>
</dbReference>
<name>A0ABQ8Y0B8_9EUKA</name>
<dbReference type="Proteomes" id="UP001150062">
    <property type="component" value="Unassembled WGS sequence"/>
</dbReference>
<evidence type="ECO:0000313" key="8">
    <source>
        <dbReference type="EMBL" id="KAJ6238300.1"/>
    </source>
</evidence>
<reference evidence="8" key="1">
    <citation type="submission" date="2022-08" db="EMBL/GenBank/DDBJ databases">
        <title>Novel sulfate-reducing endosymbionts in the free-living metamonad Anaeramoeba.</title>
        <authorList>
            <person name="Jerlstrom-Hultqvist J."/>
            <person name="Cepicka I."/>
            <person name="Gallot-Lavallee L."/>
            <person name="Salas-Leiva D."/>
            <person name="Curtis B.A."/>
            <person name="Zahonova K."/>
            <person name="Pipaliya S."/>
            <person name="Dacks J."/>
            <person name="Roger A.J."/>
        </authorList>
    </citation>
    <scope>NUCLEOTIDE SEQUENCE</scope>
    <source>
        <strain evidence="8">Schooner1</strain>
    </source>
</reference>
<accession>A0ABQ8Y0B8</accession>
<dbReference type="Pfam" id="PF03625">
    <property type="entry name" value="DUF302"/>
    <property type="match status" value="1"/>
</dbReference>
<dbReference type="PANTHER" id="PTHR12223:SF28">
    <property type="entry name" value="LECTIN, MANNOSE BINDING 1 LIKE"/>
    <property type="match status" value="1"/>
</dbReference>
<keyword evidence="3" id="KW-0732">Signal</keyword>
<dbReference type="InterPro" id="IPR051136">
    <property type="entry name" value="Intracellular_Lectin-GPT"/>
</dbReference>
<evidence type="ECO:0000256" key="5">
    <source>
        <dbReference type="ARBA" id="ARBA00023136"/>
    </source>
</evidence>
<evidence type="ECO:0000256" key="3">
    <source>
        <dbReference type="ARBA" id="ARBA00022729"/>
    </source>
</evidence>
<dbReference type="SUPFAM" id="SSF103247">
    <property type="entry name" value="TT1751-like"/>
    <property type="match status" value="1"/>
</dbReference>
<dbReference type="InterPro" id="IPR035923">
    <property type="entry name" value="TT1751-like_sf"/>
</dbReference>
<sequence>MKTSSFKPKFSLLLFIFCSQFFLISFVESGNLNRASYIHSFGPPFLGRIRNYDLGENALILPDSVSLTSDIKSQRGSLWGKRRNAFKYWEAEIHFKITGKARMGAEGFAFWYTKERLQTGPVFGNKNKFDGLGVFFDTFDNNGNRDNPFIQVMIGDGKIEYNHFNDGSTTSLGQCPAPIRNTKEPAKVKIIYQNDELTVLTDFTDSGVYQNCLVLNNVDLPLFNFFGFSAETGLLTDSHEIIRFTLKDLSKNTNTPKTLKNQKQNQNQNQKDDMAKAPINIKKNVQGQKINEKQDLEKKDSNKIDELKKVLTKKQIDDMLEHLIDQNKLIEKYVYDINDMKNVYQKDPDMNKVENLVKDLQEKMTQNKNEIDSIRFDVLNLRDKLVNQVINLMKNHKFGPLTKIDLQKVIKTKINKEVGKVYEIGFCNPGIAHQILEVDRNFSPLLPCNVGFYEEDNKTTVSFLNVEKHFAFVEDPKITEIGINVNKIFDKVIDKLRKN</sequence>
<evidence type="ECO:0000256" key="6">
    <source>
        <dbReference type="SAM" id="MobiDB-lite"/>
    </source>
</evidence>
<dbReference type="PANTHER" id="PTHR12223">
    <property type="entry name" value="VESICULAR MANNOSE-BINDING LECTIN"/>
    <property type="match status" value="1"/>
</dbReference>
<dbReference type="SUPFAM" id="SSF49899">
    <property type="entry name" value="Concanavalin A-like lectins/glucanases"/>
    <property type="match status" value="1"/>
</dbReference>
<gene>
    <name evidence="8" type="ORF">M0813_26269</name>
</gene>
<feature type="compositionally biased region" description="Low complexity" evidence="6">
    <location>
        <begin position="253"/>
        <end position="269"/>
    </location>
</feature>
<dbReference type="EMBL" id="JAOAOG010000233">
    <property type="protein sequence ID" value="KAJ6238300.1"/>
    <property type="molecule type" value="Genomic_DNA"/>
</dbReference>
<evidence type="ECO:0000256" key="1">
    <source>
        <dbReference type="ARBA" id="ARBA00004479"/>
    </source>
</evidence>
<keyword evidence="2" id="KW-0812">Transmembrane</keyword>
<dbReference type="Pfam" id="PF03388">
    <property type="entry name" value="Lectin_leg-like"/>
    <property type="match status" value="1"/>
</dbReference>
<evidence type="ECO:0000313" key="9">
    <source>
        <dbReference type="Proteomes" id="UP001150062"/>
    </source>
</evidence>
<feature type="domain" description="L-type lectin-like" evidence="7">
    <location>
        <begin position="29"/>
        <end position="249"/>
    </location>
</feature>
<proteinExistence type="predicted"/>